<evidence type="ECO:0000256" key="4">
    <source>
        <dbReference type="ARBA" id="ARBA00023027"/>
    </source>
</evidence>
<keyword evidence="3 6" id="KW-0560">Oxidoreductase</keyword>
<evidence type="ECO:0000256" key="1">
    <source>
        <dbReference type="ARBA" id="ARBA00022630"/>
    </source>
</evidence>
<dbReference type="GO" id="GO:0016652">
    <property type="term" value="F:oxidoreductase activity, acting on NAD(P)H as acceptor"/>
    <property type="evidence" value="ECO:0007669"/>
    <property type="project" value="UniProtKB-UniRule"/>
</dbReference>
<dbReference type="InterPro" id="IPR023048">
    <property type="entry name" value="NADH:quinone_OxRdtase_FMN_depd"/>
</dbReference>
<dbReference type="OrthoDB" id="9805013at2"/>
<dbReference type="EC" id="1.7.1.17" evidence="6"/>
<comment type="similarity">
    <text evidence="6">Belongs to the azoreductase type 1 family.</text>
</comment>
<dbReference type="PANTHER" id="PTHR43741:SF7">
    <property type="entry name" value="FMN-DEPENDENT NADH:QUINONE OXIDOREDUCTASE"/>
    <property type="match status" value="1"/>
</dbReference>
<comment type="cofactor">
    <cofactor evidence="6">
        <name>FMN</name>
        <dbReference type="ChEBI" id="CHEBI:58210"/>
    </cofactor>
    <text evidence="6">Binds 1 FMN per subunit.</text>
</comment>
<dbReference type="InterPro" id="IPR050104">
    <property type="entry name" value="FMN-dep_NADH:Q_OxRdtase_AzoR1"/>
</dbReference>
<dbReference type="GO" id="GO:0009055">
    <property type="term" value="F:electron transfer activity"/>
    <property type="evidence" value="ECO:0007669"/>
    <property type="project" value="UniProtKB-UniRule"/>
</dbReference>
<dbReference type="AlphaFoldDB" id="A0A1X6WSD6"/>
<dbReference type="SUPFAM" id="SSF52218">
    <property type="entry name" value="Flavoproteins"/>
    <property type="match status" value="1"/>
</dbReference>
<keyword evidence="9" id="KW-1185">Reference proteome</keyword>
<dbReference type="EMBL" id="FWFD01000020">
    <property type="protein sequence ID" value="SLM87142.1"/>
    <property type="molecule type" value="Genomic_DNA"/>
</dbReference>
<dbReference type="InterPro" id="IPR029039">
    <property type="entry name" value="Flavoprotein-like_sf"/>
</dbReference>
<dbReference type="GO" id="GO:0016655">
    <property type="term" value="F:oxidoreductase activity, acting on NAD(P)H, quinone or similar compound as acceptor"/>
    <property type="evidence" value="ECO:0007669"/>
    <property type="project" value="InterPro"/>
</dbReference>
<comment type="function">
    <text evidence="6">Also exhibits azoreductase activity. Catalyzes the reductive cleavage of the azo bond in aromatic azo compounds to the corresponding amines.</text>
</comment>
<evidence type="ECO:0000256" key="6">
    <source>
        <dbReference type="HAMAP-Rule" id="MF_01216"/>
    </source>
</evidence>
<name>A0A1X6WSD6_9ENTE</name>
<evidence type="ECO:0000313" key="8">
    <source>
        <dbReference type="EMBL" id="SLM87142.1"/>
    </source>
</evidence>
<comment type="subunit">
    <text evidence="6">Homodimer.</text>
</comment>
<reference evidence="9" key="1">
    <citation type="submission" date="2017-02" db="EMBL/GenBank/DDBJ databases">
        <authorList>
            <person name="Dridi B."/>
        </authorList>
    </citation>
    <scope>NUCLEOTIDE SEQUENCE [LARGE SCALE GENOMIC DNA]</scope>
    <source>
        <strain evidence="9">bH819</strain>
    </source>
</reference>
<keyword evidence="4 6" id="KW-0520">NAD</keyword>
<dbReference type="Proteomes" id="UP000195918">
    <property type="component" value="Unassembled WGS sequence"/>
</dbReference>
<comment type="function">
    <text evidence="6">Quinone reductase that provides resistance to thiol-specific stress caused by electrophilic quinones.</text>
</comment>
<evidence type="ECO:0000256" key="3">
    <source>
        <dbReference type="ARBA" id="ARBA00023002"/>
    </source>
</evidence>
<dbReference type="Pfam" id="PF02525">
    <property type="entry name" value="Flavodoxin_2"/>
    <property type="match status" value="1"/>
</dbReference>
<protein>
    <recommendedName>
        <fullName evidence="6">FMN dependent NADH:quinone oxidoreductase</fullName>
        <ecNumber evidence="6">1.6.5.-</ecNumber>
    </recommendedName>
    <alternativeName>
        <fullName evidence="6">Azo-dye reductase</fullName>
    </alternativeName>
    <alternativeName>
        <fullName evidence="6">FMN-dependent NADH-azo compound oxidoreductase</fullName>
    </alternativeName>
    <alternativeName>
        <fullName evidence="6">FMN-dependent NADH-azoreductase</fullName>
        <ecNumber evidence="6">1.7.1.17</ecNumber>
    </alternativeName>
</protein>
<feature type="binding site" evidence="6">
    <location>
        <begin position="143"/>
        <end position="146"/>
    </location>
    <ligand>
        <name>FMN</name>
        <dbReference type="ChEBI" id="CHEBI:58210"/>
    </ligand>
</feature>
<dbReference type="HAMAP" id="MF_01216">
    <property type="entry name" value="Azoreductase_type1"/>
    <property type="match status" value="1"/>
</dbReference>
<dbReference type="Gene3D" id="3.40.50.360">
    <property type="match status" value="1"/>
</dbReference>
<accession>A0A1X6WSD6</accession>
<dbReference type="EC" id="1.6.5.-" evidence="6"/>
<keyword evidence="1 6" id="KW-0285">Flavoprotein</keyword>
<proteinExistence type="inferred from homology"/>
<dbReference type="GO" id="GO:0010181">
    <property type="term" value="F:FMN binding"/>
    <property type="evidence" value="ECO:0007669"/>
    <property type="project" value="UniProtKB-UniRule"/>
</dbReference>
<evidence type="ECO:0000259" key="7">
    <source>
        <dbReference type="Pfam" id="PF02525"/>
    </source>
</evidence>
<comment type="catalytic activity">
    <reaction evidence="5">
        <text>N,N-dimethyl-1,4-phenylenediamine + anthranilate + 2 NAD(+) = 2-(4-dimethylaminophenyl)diazenylbenzoate + 2 NADH + 2 H(+)</text>
        <dbReference type="Rhea" id="RHEA:55872"/>
        <dbReference type="ChEBI" id="CHEBI:15378"/>
        <dbReference type="ChEBI" id="CHEBI:15783"/>
        <dbReference type="ChEBI" id="CHEBI:16567"/>
        <dbReference type="ChEBI" id="CHEBI:57540"/>
        <dbReference type="ChEBI" id="CHEBI:57945"/>
        <dbReference type="ChEBI" id="CHEBI:71579"/>
        <dbReference type="EC" id="1.7.1.17"/>
    </reaction>
    <physiologicalReaction direction="right-to-left" evidence="5">
        <dbReference type="Rhea" id="RHEA:55874"/>
    </physiologicalReaction>
</comment>
<comment type="caution">
    <text evidence="6">Lacks conserved residue(s) required for the propagation of feature annotation.</text>
</comment>
<evidence type="ECO:0000313" key="9">
    <source>
        <dbReference type="Proteomes" id="UP000195918"/>
    </source>
</evidence>
<organism evidence="8 9">
    <name type="scientific">Vagococcus fluvialis bH819</name>
    <dbReference type="NCBI Taxonomy" id="1255619"/>
    <lineage>
        <taxon>Bacteria</taxon>
        <taxon>Bacillati</taxon>
        <taxon>Bacillota</taxon>
        <taxon>Bacilli</taxon>
        <taxon>Lactobacillales</taxon>
        <taxon>Enterococcaceae</taxon>
        <taxon>Vagococcus</taxon>
    </lineage>
</organism>
<gene>
    <name evidence="6" type="primary">azoR</name>
    <name evidence="8" type="ORF">FM121_13670</name>
</gene>
<sequence>MSNLLVIKAHPLTAKESRSVATLESFITSYKEHQPNSQVTVVDIFEEDIPEIDKALFEALGKANSNQELSTEQVAKLTRFNELTEQFVNADKIIIANALWNLNIPTRLKAWIDTVVVKGKTFKYSETGPVGLASDKKLLHIQSNGGSFHGSDPATQYIKTIFGFMGVTDIQHIFIEGVDHQPEKAEEIIAKAKNEAITLAKTF</sequence>
<dbReference type="InterPro" id="IPR003680">
    <property type="entry name" value="Flavodoxin_fold"/>
</dbReference>
<feature type="domain" description="Flavodoxin-like fold" evidence="7">
    <location>
        <begin position="3"/>
        <end position="196"/>
    </location>
</feature>
<dbReference type="RefSeq" id="WP_086952760.1">
    <property type="nucleotide sequence ID" value="NZ_FWFD01000020.1"/>
</dbReference>
<feature type="binding site" evidence="6">
    <location>
        <begin position="17"/>
        <end position="19"/>
    </location>
    <ligand>
        <name>FMN</name>
        <dbReference type="ChEBI" id="CHEBI:58210"/>
    </ligand>
</feature>
<evidence type="ECO:0000256" key="5">
    <source>
        <dbReference type="ARBA" id="ARBA00048542"/>
    </source>
</evidence>
<keyword evidence="2 6" id="KW-0288">FMN</keyword>
<comment type="catalytic activity">
    <reaction evidence="6">
        <text>2 a quinone + NADH + H(+) = 2 a 1,4-benzosemiquinone + NAD(+)</text>
        <dbReference type="Rhea" id="RHEA:65952"/>
        <dbReference type="ChEBI" id="CHEBI:15378"/>
        <dbReference type="ChEBI" id="CHEBI:57540"/>
        <dbReference type="ChEBI" id="CHEBI:57945"/>
        <dbReference type="ChEBI" id="CHEBI:132124"/>
        <dbReference type="ChEBI" id="CHEBI:134225"/>
    </reaction>
</comment>
<evidence type="ECO:0000256" key="2">
    <source>
        <dbReference type="ARBA" id="ARBA00022643"/>
    </source>
</evidence>
<dbReference type="PANTHER" id="PTHR43741">
    <property type="entry name" value="FMN-DEPENDENT NADH-AZOREDUCTASE 1"/>
    <property type="match status" value="1"/>
</dbReference>